<dbReference type="PANTHER" id="PTHR43133:SF60">
    <property type="entry name" value="RNA POLYMERASE SIGMA FACTOR SIGV"/>
    <property type="match status" value="1"/>
</dbReference>
<dbReference type="CDD" id="cd06171">
    <property type="entry name" value="Sigma70_r4"/>
    <property type="match status" value="1"/>
</dbReference>
<evidence type="ECO:0000256" key="3">
    <source>
        <dbReference type="ARBA" id="ARBA00023082"/>
    </source>
</evidence>
<name>A0AAU8A6Q5_9FIRM</name>
<dbReference type="NCBIfam" id="TIGR02937">
    <property type="entry name" value="sigma70-ECF"/>
    <property type="match status" value="1"/>
</dbReference>
<keyword evidence="2" id="KW-0805">Transcription regulation</keyword>
<reference evidence="7" key="1">
    <citation type="submission" date="2023-02" db="EMBL/GenBank/DDBJ databases">
        <title>Gut commensal Christensenella minuta modulates host metabolism via a new class of secondary bile acids.</title>
        <authorList>
            <person name="Liu C."/>
        </authorList>
    </citation>
    <scope>NUCLEOTIDE SEQUENCE</scope>
    <source>
        <strain evidence="7">CA70</strain>
    </source>
</reference>
<protein>
    <submittedName>
        <fullName evidence="7">Sigma-70 family RNA polymerase sigma factor</fullName>
    </submittedName>
</protein>
<dbReference type="PANTHER" id="PTHR43133">
    <property type="entry name" value="RNA POLYMERASE ECF-TYPE SIGMA FACTO"/>
    <property type="match status" value="1"/>
</dbReference>
<dbReference type="InterPro" id="IPR014284">
    <property type="entry name" value="RNA_pol_sigma-70_dom"/>
</dbReference>
<dbReference type="InterPro" id="IPR007627">
    <property type="entry name" value="RNA_pol_sigma70_r2"/>
</dbReference>
<feature type="domain" description="RNA polymerase sigma-70 region 2" evidence="5">
    <location>
        <begin position="24"/>
        <end position="91"/>
    </location>
</feature>
<gene>
    <name evidence="7" type="ORF">PUP29_09460</name>
</gene>
<evidence type="ECO:0000256" key="2">
    <source>
        <dbReference type="ARBA" id="ARBA00023015"/>
    </source>
</evidence>
<dbReference type="AlphaFoldDB" id="A0AAU8A6Q5"/>
<dbReference type="InterPro" id="IPR013324">
    <property type="entry name" value="RNA_pol_sigma_r3/r4-like"/>
</dbReference>
<accession>A0AAU8A6Q5</accession>
<evidence type="ECO:0000259" key="6">
    <source>
        <dbReference type="Pfam" id="PF08281"/>
    </source>
</evidence>
<dbReference type="InterPro" id="IPR036388">
    <property type="entry name" value="WH-like_DNA-bd_sf"/>
</dbReference>
<keyword evidence="4" id="KW-0804">Transcription</keyword>
<dbReference type="SUPFAM" id="SSF88659">
    <property type="entry name" value="Sigma3 and sigma4 domains of RNA polymerase sigma factors"/>
    <property type="match status" value="1"/>
</dbReference>
<dbReference type="GO" id="GO:0016987">
    <property type="term" value="F:sigma factor activity"/>
    <property type="evidence" value="ECO:0007669"/>
    <property type="project" value="UniProtKB-KW"/>
</dbReference>
<proteinExistence type="inferred from homology"/>
<dbReference type="Pfam" id="PF08281">
    <property type="entry name" value="Sigma70_r4_2"/>
    <property type="match status" value="1"/>
</dbReference>
<feature type="domain" description="RNA polymerase sigma factor 70 region 4 type 2" evidence="6">
    <location>
        <begin position="125"/>
        <end position="169"/>
    </location>
</feature>
<dbReference type="InterPro" id="IPR013249">
    <property type="entry name" value="RNA_pol_sigma70_r4_t2"/>
</dbReference>
<dbReference type="Pfam" id="PF04542">
    <property type="entry name" value="Sigma70_r2"/>
    <property type="match status" value="1"/>
</dbReference>
<evidence type="ECO:0000256" key="1">
    <source>
        <dbReference type="ARBA" id="ARBA00010641"/>
    </source>
</evidence>
<dbReference type="GO" id="GO:0003677">
    <property type="term" value="F:DNA binding"/>
    <property type="evidence" value="ECO:0007669"/>
    <property type="project" value="InterPro"/>
</dbReference>
<evidence type="ECO:0000259" key="5">
    <source>
        <dbReference type="Pfam" id="PF04542"/>
    </source>
</evidence>
<dbReference type="EMBL" id="CP117826">
    <property type="protein sequence ID" value="XCC61751.1"/>
    <property type="molecule type" value="Genomic_DNA"/>
</dbReference>
<sequence length="179" mass="21289">MDTAEARAVPEQEWSSREEALDYLMRRYGQEVMKLAYYHVRDRYLAEDIMQDTFCRVYQKMDGFRKDSSYYTWIFQIAVNLCRDHRKSAYRRRVCLKDMGERSGYDDARLFEEVEGGEVFARVMDLPEKYRTVVALFYFEDMTTGRIAQVLGLRENAVRTRLSRAREKLRGLLEGLANE</sequence>
<organism evidence="7">
    <name type="scientific">Christensenella massiliensis</name>
    <dbReference type="NCBI Taxonomy" id="1805714"/>
    <lineage>
        <taxon>Bacteria</taxon>
        <taxon>Bacillati</taxon>
        <taxon>Bacillota</taxon>
        <taxon>Clostridia</taxon>
        <taxon>Christensenellales</taxon>
        <taxon>Christensenellaceae</taxon>
        <taxon>Christensenella</taxon>
    </lineage>
</organism>
<comment type="similarity">
    <text evidence="1">Belongs to the sigma-70 factor family. ECF subfamily.</text>
</comment>
<dbReference type="GO" id="GO:0006352">
    <property type="term" value="P:DNA-templated transcription initiation"/>
    <property type="evidence" value="ECO:0007669"/>
    <property type="project" value="InterPro"/>
</dbReference>
<evidence type="ECO:0000313" key="7">
    <source>
        <dbReference type="EMBL" id="XCC61751.1"/>
    </source>
</evidence>
<dbReference type="InterPro" id="IPR039425">
    <property type="entry name" value="RNA_pol_sigma-70-like"/>
</dbReference>
<evidence type="ECO:0000256" key="4">
    <source>
        <dbReference type="ARBA" id="ARBA00023163"/>
    </source>
</evidence>
<keyword evidence="3" id="KW-0731">Sigma factor</keyword>
<dbReference type="Gene3D" id="1.10.1740.10">
    <property type="match status" value="1"/>
</dbReference>
<dbReference type="InterPro" id="IPR013325">
    <property type="entry name" value="RNA_pol_sigma_r2"/>
</dbReference>
<dbReference type="SUPFAM" id="SSF88946">
    <property type="entry name" value="Sigma2 domain of RNA polymerase sigma factors"/>
    <property type="match status" value="1"/>
</dbReference>
<dbReference type="RefSeq" id="WP_079546150.1">
    <property type="nucleotide sequence ID" value="NZ_CP117826.1"/>
</dbReference>
<dbReference type="Gene3D" id="1.10.10.10">
    <property type="entry name" value="Winged helix-like DNA-binding domain superfamily/Winged helix DNA-binding domain"/>
    <property type="match status" value="1"/>
</dbReference>